<protein>
    <submittedName>
        <fullName evidence="1">Uncharacterized protein</fullName>
    </submittedName>
</protein>
<dbReference type="AlphaFoldDB" id="A0A4C2AA86"/>
<name>A0A4C2AA86_EUMVA</name>
<accession>A0A4C2AA86</accession>
<keyword evidence="2" id="KW-1185">Reference proteome</keyword>
<comment type="caution">
    <text evidence="1">The sequence shown here is derived from an EMBL/GenBank/DDBJ whole genome shotgun (WGS) entry which is preliminary data.</text>
</comment>
<sequence length="110" mass="12879">MLTEEKDATFELEKVFSRLLILMQHRDRGDVDSIPTKWIQCKLYDLLTLSEKALERRQYSVLANPQCLRVLICAKIQDSNFFKLISKIHEVLACKARERPASEAQDILYH</sequence>
<gene>
    <name evidence="1" type="ORF">EVAR_8587_1</name>
</gene>
<dbReference type="OrthoDB" id="2154311at2759"/>
<dbReference type="Proteomes" id="UP000299102">
    <property type="component" value="Unassembled WGS sequence"/>
</dbReference>
<evidence type="ECO:0000313" key="2">
    <source>
        <dbReference type="Proteomes" id="UP000299102"/>
    </source>
</evidence>
<dbReference type="EMBL" id="BGZK01002738">
    <property type="protein sequence ID" value="GBP96124.1"/>
    <property type="molecule type" value="Genomic_DNA"/>
</dbReference>
<organism evidence="1 2">
    <name type="scientific">Eumeta variegata</name>
    <name type="common">Bagworm moth</name>
    <name type="synonym">Eumeta japonica</name>
    <dbReference type="NCBI Taxonomy" id="151549"/>
    <lineage>
        <taxon>Eukaryota</taxon>
        <taxon>Metazoa</taxon>
        <taxon>Ecdysozoa</taxon>
        <taxon>Arthropoda</taxon>
        <taxon>Hexapoda</taxon>
        <taxon>Insecta</taxon>
        <taxon>Pterygota</taxon>
        <taxon>Neoptera</taxon>
        <taxon>Endopterygota</taxon>
        <taxon>Lepidoptera</taxon>
        <taxon>Glossata</taxon>
        <taxon>Ditrysia</taxon>
        <taxon>Tineoidea</taxon>
        <taxon>Psychidae</taxon>
        <taxon>Oiketicinae</taxon>
        <taxon>Eumeta</taxon>
    </lineage>
</organism>
<evidence type="ECO:0000313" key="1">
    <source>
        <dbReference type="EMBL" id="GBP96124.1"/>
    </source>
</evidence>
<proteinExistence type="predicted"/>
<reference evidence="1 2" key="1">
    <citation type="journal article" date="2019" name="Commun. Biol.">
        <title>The bagworm genome reveals a unique fibroin gene that provides high tensile strength.</title>
        <authorList>
            <person name="Kono N."/>
            <person name="Nakamura H."/>
            <person name="Ohtoshi R."/>
            <person name="Tomita M."/>
            <person name="Numata K."/>
            <person name="Arakawa K."/>
        </authorList>
    </citation>
    <scope>NUCLEOTIDE SEQUENCE [LARGE SCALE GENOMIC DNA]</scope>
</reference>